<dbReference type="InParanoid" id="A8WS95"/>
<dbReference type="PROSITE" id="PS50802">
    <property type="entry name" value="OTU"/>
    <property type="match status" value="1"/>
</dbReference>
<dbReference type="GO" id="GO:0004843">
    <property type="term" value="F:cysteine-type deubiquitinase activity"/>
    <property type="evidence" value="ECO:0000318"/>
    <property type="project" value="GO_Central"/>
</dbReference>
<dbReference type="eggNOG" id="KOG1864">
    <property type="taxonomic scope" value="Eukaryota"/>
</dbReference>
<dbReference type="Gene3D" id="3.90.70.80">
    <property type="match status" value="1"/>
</dbReference>
<sequence length="891" mass="102065">MTEEWVSRVLDVFIQTQANKSISLTDHLLKLNPDNVEISNRSQTETRRRVYYTKIVFKKIENEKSITIIFKGSEDSFWKLQPKSSESLAMLKLKMNETFEANKSRMAIPHSASKSRQVPSLYSENSANRTIRELDKHSETSPSIRNLTPSVSYKYQPTVSTLKSTSSPNTPKSIHSVPHTSSINSSYYVPDKTKNLPNSSTTYSQNKEYKPLQPTRRVYDYSSKQKIYSYRRFFFAYILIIFLKILIFSLHNIKNTCYFNATLQALASCPSMVSRFHQMSLIMERIKLRSFYSENTDIKNKLALFVGFQKVFMFLTKPEKSTESFNRDVSRFALIQLFLSFQELKRILENLNKVISGFIYDKQQDVQEFLDFTFHAIDDIMKNEMPRKEAIGDESSVFYGGSIASLNPLLPMRYSIESSKSCCKCDDESTVIAVDHFLRVSMQPSDGFTSVELTDLITNDFKAKKVERDCSKCKCESAISRDRFVTFPQCLAVHLKRSCRDENQTNYKNEHDIKIRLELDLSKYSSFCPIAENANTSSSKLSVKNFNSNLEKNHTPLKVLGGAREVSLDTEEVQFDNEIINHSLHFKPLRSYPNIVRMLEELDIKYDDAILRTHVKKLAKIRPSDMTKNDEPDQIQEIEADGNCFFRAISWCLTGSEAHHKKLRRATADYLKDNKPALKKYQSNFEAHAKKMKQNAEWATNCEVAAISKMLSVNIYTYLSSGWTCQSPSNNEVTVVGSIYLNNVSEHYEPVLSLRKGQSEARSIRAQKRSAPDSDDEKSMDDNDESFKPARPKMNGDSKTSRKEASSSKGFVNDKKTNTTTKDNELASYNLVAVICHYGPSVLAGHYITFSKSIYCDEWLKCDDETITPVSKNTVLTEATSAGYLIFYDRK</sequence>
<keyword evidence="7" id="KW-1185">Reference proteome</keyword>
<keyword evidence="3" id="KW-0472">Membrane</keyword>
<dbReference type="Proteomes" id="UP000008549">
    <property type="component" value="Unassembled WGS sequence"/>
</dbReference>
<dbReference type="STRING" id="6238.A8WS95"/>
<dbReference type="FunFam" id="3.90.70.80:FF:000032">
    <property type="entry name" value="Deubiquitylating with USP/UBP and OTU domains"/>
    <property type="match status" value="1"/>
</dbReference>
<evidence type="ECO:0000256" key="3">
    <source>
        <dbReference type="SAM" id="Phobius"/>
    </source>
</evidence>
<dbReference type="InterPro" id="IPR050164">
    <property type="entry name" value="Peptidase_C19"/>
</dbReference>
<dbReference type="InterPro" id="IPR028889">
    <property type="entry name" value="USP"/>
</dbReference>
<evidence type="ECO:0000256" key="2">
    <source>
        <dbReference type="SAM" id="MobiDB-lite"/>
    </source>
</evidence>
<feature type="region of interest" description="Disordered" evidence="2">
    <location>
        <begin position="107"/>
        <end position="147"/>
    </location>
</feature>
<reference evidence="6 7" key="1">
    <citation type="journal article" date="2003" name="PLoS Biol.">
        <title>The genome sequence of Caenorhabditis briggsae: a platform for comparative genomics.</title>
        <authorList>
            <person name="Stein L.D."/>
            <person name="Bao Z."/>
            <person name="Blasiar D."/>
            <person name="Blumenthal T."/>
            <person name="Brent M.R."/>
            <person name="Chen N."/>
            <person name="Chinwalla A."/>
            <person name="Clarke L."/>
            <person name="Clee C."/>
            <person name="Coghlan A."/>
            <person name="Coulson A."/>
            <person name="D'Eustachio P."/>
            <person name="Fitch D.H."/>
            <person name="Fulton L.A."/>
            <person name="Fulton R.E."/>
            <person name="Griffiths-Jones S."/>
            <person name="Harris T.W."/>
            <person name="Hillier L.W."/>
            <person name="Kamath R."/>
            <person name="Kuwabara P.E."/>
            <person name="Mardis E.R."/>
            <person name="Marra M.A."/>
            <person name="Miner T.L."/>
            <person name="Minx P."/>
            <person name="Mullikin J.C."/>
            <person name="Plumb R.W."/>
            <person name="Rogers J."/>
            <person name="Schein J.E."/>
            <person name="Sohrmann M."/>
            <person name="Spieth J."/>
            <person name="Stajich J.E."/>
            <person name="Wei C."/>
            <person name="Willey D."/>
            <person name="Wilson R.K."/>
            <person name="Durbin R."/>
            <person name="Waterston R.H."/>
        </authorList>
    </citation>
    <scope>NUCLEOTIDE SEQUENCE [LARGE SCALE GENOMIC DNA]</scope>
    <source>
        <strain evidence="6 7">AF16</strain>
    </source>
</reference>
<dbReference type="GO" id="GO:0016579">
    <property type="term" value="P:protein deubiquitination"/>
    <property type="evidence" value="ECO:0007669"/>
    <property type="project" value="InterPro"/>
</dbReference>
<dbReference type="PROSITE" id="PS50235">
    <property type="entry name" value="USP_3"/>
    <property type="match status" value="1"/>
</dbReference>
<dbReference type="InterPro" id="IPR018200">
    <property type="entry name" value="USP_CS"/>
</dbReference>
<feature type="domain" description="OTU" evidence="5">
    <location>
        <begin position="633"/>
        <end position="754"/>
    </location>
</feature>
<evidence type="ECO:0000259" key="5">
    <source>
        <dbReference type="PROSITE" id="PS50802"/>
    </source>
</evidence>
<accession>A8WS95</accession>
<dbReference type="FunCoup" id="A8WS95">
    <property type="interactions" value="764"/>
</dbReference>
<dbReference type="SUPFAM" id="SSF54001">
    <property type="entry name" value="Cysteine proteinases"/>
    <property type="match status" value="2"/>
</dbReference>
<organism evidence="6 7">
    <name type="scientific">Caenorhabditis briggsae</name>
    <dbReference type="NCBI Taxonomy" id="6238"/>
    <lineage>
        <taxon>Eukaryota</taxon>
        <taxon>Metazoa</taxon>
        <taxon>Ecdysozoa</taxon>
        <taxon>Nematoda</taxon>
        <taxon>Chromadorea</taxon>
        <taxon>Rhabditida</taxon>
        <taxon>Rhabditina</taxon>
        <taxon>Rhabditomorpha</taxon>
        <taxon>Rhabditoidea</taxon>
        <taxon>Rhabditidae</taxon>
        <taxon>Peloderinae</taxon>
        <taxon>Caenorhabditis</taxon>
    </lineage>
</organism>
<evidence type="ECO:0000313" key="8">
    <source>
        <dbReference type="WormBase" id="CBG02215"/>
    </source>
</evidence>
<dbReference type="InterPro" id="IPR003323">
    <property type="entry name" value="OTU_dom"/>
</dbReference>
<feature type="region of interest" description="Disordered" evidence="2">
    <location>
        <begin position="185"/>
        <end position="206"/>
    </location>
</feature>
<dbReference type="PANTHER" id="PTHR24006">
    <property type="entry name" value="UBIQUITIN CARBOXYL-TERMINAL HYDROLASE"/>
    <property type="match status" value="1"/>
</dbReference>
<dbReference type="InterPro" id="IPR001394">
    <property type="entry name" value="Peptidase_C19_UCH"/>
</dbReference>
<feature type="compositionally biased region" description="Polar residues" evidence="2">
    <location>
        <begin position="195"/>
        <end position="206"/>
    </location>
</feature>
<reference evidence="6 7" key="2">
    <citation type="journal article" date="2011" name="PLoS Genet.">
        <title>Caenorhabditis briggsae recombinant inbred line genotypes reveal inter-strain incompatibility and the evolution of recombination.</title>
        <authorList>
            <person name="Ross J.A."/>
            <person name="Koboldt D.C."/>
            <person name="Staisch J.E."/>
            <person name="Chamberlin H.M."/>
            <person name="Gupta B.P."/>
            <person name="Miller R.D."/>
            <person name="Baird S.E."/>
            <person name="Haag E.S."/>
        </authorList>
    </citation>
    <scope>NUCLEOTIDE SEQUENCE [LARGE SCALE GENOMIC DNA]</scope>
    <source>
        <strain evidence="6 7">AF16</strain>
    </source>
</reference>
<protein>
    <submittedName>
        <fullName evidence="6">Protein CBR-DUO-3</fullName>
    </submittedName>
</protein>
<proteinExistence type="inferred from homology"/>
<dbReference type="CDD" id="cd22755">
    <property type="entry name" value="OTU_CeDUB-like"/>
    <property type="match status" value="1"/>
</dbReference>
<evidence type="ECO:0000313" key="6">
    <source>
        <dbReference type="EMBL" id="CAP23353.2"/>
    </source>
</evidence>
<evidence type="ECO:0000259" key="4">
    <source>
        <dbReference type="PROSITE" id="PS50235"/>
    </source>
</evidence>
<evidence type="ECO:0000313" key="7">
    <source>
        <dbReference type="Proteomes" id="UP000008549"/>
    </source>
</evidence>
<keyword evidence="3" id="KW-1133">Transmembrane helix</keyword>
<feature type="compositionally biased region" description="Basic and acidic residues" evidence="2">
    <location>
        <begin position="130"/>
        <end position="139"/>
    </location>
</feature>
<dbReference type="Pfam" id="PF00443">
    <property type="entry name" value="UCH"/>
    <property type="match status" value="1"/>
</dbReference>
<dbReference type="HOGENOM" id="CLU_013168_0_0_1"/>
<comment type="similarity">
    <text evidence="1">Belongs to the peptidase C19 family.</text>
</comment>
<name>A8WS95_CAEBR</name>
<feature type="compositionally biased region" description="Basic and acidic residues" evidence="2">
    <location>
        <begin position="794"/>
        <end position="819"/>
    </location>
</feature>
<evidence type="ECO:0000256" key="1">
    <source>
        <dbReference type="ARBA" id="ARBA00009085"/>
    </source>
</evidence>
<feature type="transmembrane region" description="Helical" evidence="3">
    <location>
        <begin position="233"/>
        <end position="251"/>
    </location>
</feature>
<keyword evidence="3" id="KW-0812">Transmembrane</keyword>
<dbReference type="EMBL" id="HE601486">
    <property type="protein sequence ID" value="CAP23353.2"/>
    <property type="molecule type" value="Genomic_DNA"/>
</dbReference>
<dbReference type="InterPro" id="IPR038765">
    <property type="entry name" value="Papain-like_cys_pep_sf"/>
</dbReference>
<feature type="compositionally biased region" description="Acidic residues" evidence="2">
    <location>
        <begin position="773"/>
        <end position="784"/>
    </location>
</feature>
<feature type="domain" description="USP" evidence="4">
    <location>
        <begin position="248"/>
        <end position="891"/>
    </location>
</feature>
<dbReference type="PROSITE" id="PS00973">
    <property type="entry name" value="USP_2"/>
    <property type="match status" value="1"/>
</dbReference>
<feature type="region of interest" description="Disordered" evidence="2">
    <location>
        <begin position="755"/>
        <end position="819"/>
    </location>
</feature>
<dbReference type="AlphaFoldDB" id="A8WS95"/>
<dbReference type="CDD" id="cd02673">
    <property type="entry name" value="Peptidase_C19Q"/>
    <property type="match status" value="1"/>
</dbReference>
<dbReference type="OMA" id="AAICHIG"/>
<dbReference type="WormBase" id="CBG02215">
    <property type="protein sequence ID" value="CBP40659"/>
    <property type="gene ID" value="WBGene00025301"/>
    <property type="gene designation" value="Cbr-duo-3"/>
</dbReference>
<gene>
    <name evidence="8" type="primary">duo-3</name>
    <name evidence="6" type="synonym">Cbr-duo-3</name>
    <name evidence="8" type="ORF">CBG02215</name>
    <name evidence="6" type="ORF">CBG_02215</name>
</gene>
<dbReference type="Gene3D" id="3.90.70.10">
    <property type="entry name" value="Cysteine proteinases"/>
    <property type="match status" value="2"/>
</dbReference>
<feature type="compositionally biased region" description="Polar residues" evidence="2">
    <location>
        <begin position="112"/>
        <end position="129"/>
    </location>
</feature>